<evidence type="ECO:0000313" key="14">
    <source>
        <dbReference type="Proteomes" id="UP000095300"/>
    </source>
</evidence>
<keyword evidence="8" id="KW-0804">Transcription</keyword>
<evidence type="ECO:0000256" key="1">
    <source>
        <dbReference type="ARBA" id="ARBA00004123"/>
    </source>
</evidence>
<evidence type="ECO:0000256" key="3">
    <source>
        <dbReference type="ARBA" id="ARBA00022737"/>
    </source>
</evidence>
<keyword evidence="7" id="KW-0238">DNA-binding</keyword>
<dbReference type="PANTHER" id="PTHR16515:SF49">
    <property type="entry name" value="GASTRULA ZINC FINGER PROTEIN XLCGF49.1-LIKE-RELATED"/>
    <property type="match status" value="1"/>
</dbReference>
<keyword evidence="5" id="KW-0862">Zinc</keyword>
<comment type="subcellular location">
    <subcellularLocation>
        <location evidence="1">Nucleus</location>
    </subcellularLocation>
</comment>
<protein>
    <recommendedName>
        <fullName evidence="12">C2H2-type domain-containing protein</fullName>
    </recommendedName>
</protein>
<feature type="domain" description="C2H2-type" evidence="12">
    <location>
        <begin position="272"/>
        <end position="299"/>
    </location>
</feature>
<dbReference type="OrthoDB" id="6077919at2759"/>
<dbReference type="SMART" id="SM00355">
    <property type="entry name" value="ZnF_C2H2"/>
    <property type="match status" value="9"/>
</dbReference>
<evidence type="ECO:0000256" key="10">
    <source>
        <dbReference type="PROSITE-ProRule" id="PRU00042"/>
    </source>
</evidence>
<evidence type="ECO:0000256" key="4">
    <source>
        <dbReference type="ARBA" id="ARBA00022771"/>
    </source>
</evidence>
<evidence type="ECO:0000256" key="6">
    <source>
        <dbReference type="ARBA" id="ARBA00023015"/>
    </source>
</evidence>
<dbReference type="FunFam" id="3.30.160.60:FF:000446">
    <property type="entry name" value="Zinc finger protein"/>
    <property type="match status" value="1"/>
</dbReference>
<dbReference type="FunFam" id="3.30.160.60:FF:000065">
    <property type="entry name" value="B-cell CLL/lymphoma 6, member B"/>
    <property type="match status" value="1"/>
</dbReference>
<keyword evidence="14" id="KW-1185">Reference proteome</keyword>
<evidence type="ECO:0000259" key="12">
    <source>
        <dbReference type="PROSITE" id="PS50157"/>
    </source>
</evidence>
<reference evidence="13" key="1">
    <citation type="submission" date="2020-05" db="UniProtKB">
        <authorList>
            <consortium name="EnsemblMetazoa"/>
        </authorList>
    </citation>
    <scope>IDENTIFICATION</scope>
    <source>
        <strain evidence="13">USDA</strain>
    </source>
</reference>
<keyword evidence="2" id="KW-0479">Metal-binding</keyword>
<dbReference type="AlphaFoldDB" id="A0A1I8QBJ7"/>
<dbReference type="Gene3D" id="3.30.160.60">
    <property type="entry name" value="Classic Zinc Finger"/>
    <property type="match status" value="7"/>
</dbReference>
<keyword evidence="6" id="KW-0805">Transcription regulation</keyword>
<dbReference type="GO" id="GO:0003677">
    <property type="term" value="F:DNA binding"/>
    <property type="evidence" value="ECO:0007669"/>
    <property type="project" value="UniProtKB-KW"/>
</dbReference>
<dbReference type="Pfam" id="PF00096">
    <property type="entry name" value="zf-C2H2"/>
    <property type="match status" value="2"/>
</dbReference>
<dbReference type="EnsemblMetazoa" id="SCAU015638-RA">
    <property type="protein sequence ID" value="SCAU015638-PA"/>
    <property type="gene ID" value="SCAU015638"/>
</dbReference>
<keyword evidence="3" id="KW-0677">Repeat</keyword>
<dbReference type="GO" id="GO:0010468">
    <property type="term" value="P:regulation of gene expression"/>
    <property type="evidence" value="ECO:0007669"/>
    <property type="project" value="TreeGrafter"/>
</dbReference>
<feature type="domain" description="C2H2-type" evidence="12">
    <location>
        <begin position="210"/>
        <end position="238"/>
    </location>
</feature>
<dbReference type="GO" id="GO:0008270">
    <property type="term" value="F:zinc ion binding"/>
    <property type="evidence" value="ECO:0007669"/>
    <property type="project" value="UniProtKB-KW"/>
</dbReference>
<dbReference type="InterPro" id="IPR036236">
    <property type="entry name" value="Znf_C2H2_sf"/>
</dbReference>
<evidence type="ECO:0000256" key="9">
    <source>
        <dbReference type="ARBA" id="ARBA00023242"/>
    </source>
</evidence>
<feature type="domain" description="C2H2-type" evidence="12">
    <location>
        <begin position="300"/>
        <end position="327"/>
    </location>
</feature>
<dbReference type="InterPro" id="IPR013087">
    <property type="entry name" value="Znf_C2H2_type"/>
</dbReference>
<evidence type="ECO:0000313" key="13">
    <source>
        <dbReference type="EnsemblMetazoa" id="SCAU015638-PA"/>
    </source>
</evidence>
<evidence type="ECO:0000256" key="5">
    <source>
        <dbReference type="ARBA" id="ARBA00022833"/>
    </source>
</evidence>
<dbReference type="SUPFAM" id="SSF57667">
    <property type="entry name" value="beta-beta-alpha zinc fingers"/>
    <property type="match status" value="5"/>
</dbReference>
<dbReference type="VEuPathDB" id="VectorBase:SCAU015638"/>
<sequence>MLKSEFLKPYNNFKCAEIYCMSPPAVFNVTCILCDEKLDFGQFVDHFQSQHLTLVEESISLEDVLGSQDQQLTKDSLLTDDIDIKAEIDNDPIKQEDFSNNYTSALTIENGIWNEISSDEIAEEDEDTPLQQLVNESKKRKSNFVLQNEVVKTCGKVQSTLNPIEEDHNLEAEDTDRSEDNYSEEDEWTDIPKRRKKSNNSSKTNDERPFKCSLCSRSYLTKHALQKHNSYSHNPKKQDSKTPKTVHKCDICNEVFRSEIILRAHKFKHTGIFCDICGKPFRHVGTMVSHKIRHTGIKEFKCKECPKEFFTLKELKAHMSCHTGMQVVCEICGKKCRDRGVLTAHMRRHTGERPAKCEVCGKSFFSIYDLNVHAVAHTDERPFPCDICGSRFQRKKALRIHKRIHSKNSGSHHCKICGKSFAQSSGLNSHMRSHGTAMNKSDTKDVTTTLMVPSEFIGNPISSVDNEGVPGTSSNCPMIVISLSSMEQEKLLNTYDL</sequence>
<evidence type="ECO:0000256" key="11">
    <source>
        <dbReference type="SAM" id="MobiDB-lite"/>
    </source>
</evidence>
<gene>
    <name evidence="13" type="primary">106087459</name>
</gene>
<dbReference type="KEGG" id="scac:106087459"/>
<keyword evidence="9" id="KW-0539">Nucleus</keyword>
<dbReference type="InterPro" id="IPR050331">
    <property type="entry name" value="Zinc_finger"/>
</dbReference>
<evidence type="ECO:0000256" key="7">
    <source>
        <dbReference type="ARBA" id="ARBA00023125"/>
    </source>
</evidence>
<accession>A0A1I8QBJ7</accession>
<name>A0A1I8QBJ7_STOCA</name>
<keyword evidence="4 10" id="KW-0863">Zinc-finger</keyword>
<feature type="domain" description="C2H2-type" evidence="12">
    <location>
        <begin position="355"/>
        <end position="382"/>
    </location>
</feature>
<evidence type="ECO:0000256" key="8">
    <source>
        <dbReference type="ARBA" id="ARBA00023163"/>
    </source>
</evidence>
<evidence type="ECO:0000256" key="2">
    <source>
        <dbReference type="ARBA" id="ARBA00022723"/>
    </source>
</evidence>
<dbReference type="GO" id="GO:0005634">
    <property type="term" value="C:nucleus"/>
    <property type="evidence" value="ECO:0007669"/>
    <property type="project" value="UniProtKB-SubCell"/>
</dbReference>
<dbReference type="PROSITE" id="PS50157">
    <property type="entry name" value="ZINC_FINGER_C2H2_2"/>
    <property type="match status" value="8"/>
</dbReference>
<feature type="domain" description="C2H2-type" evidence="12">
    <location>
        <begin position="383"/>
        <end position="410"/>
    </location>
</feature>
<feature type="domain" description="C2H2-type" evidence="12">
    <location>
        <begin position="327"/>
        <end position="354"/>
    </location>
</feature>
<feature type="domain" description="C2H2-type" evidence="12">
    <location>
        <begin position="412"/>
        <end position="434"/>
    </location>
</feature>
<proteinExistence type="predicted"/>
<dbReference type="PANTHER" id="PTHR16515">
    <property type="entry name" value="PR DOMAIN ZINC FINGER PROTEIN"/>
    <property type="match status" value="1"/>
</dbReference>
<feature type="domain" description="C2H2-type" evidence="12">
    <location>
        <begin position="247"/>
        <end position="271"/>
    </location>
</feature>
<feature type="region of interest" description="Disordered" evidence="11">
    <location>
        <begin position="162"/>
        <end position="208"/>
    </location>
</feature>
<dbReference type="FunFam" id="3.30.160.60:FF:000322">
    <property type="entry name" value="GDNF-inducible zinc finger protein 1"/>
    <property type="match status" value="1"/>
</dbReference>
<dbReference type="Proteomes" id="UP000095300">
    <property type="component" value="Unassembled WGS sequence"/>
</dbReference>
<dbReference type="Pfam" id="PF13912">
    <property type="entry name" value="zf-C2H2_6"/>
    <property type="match status" value="4"/>
</dbReference>
<organism evidence="13 14">
    <name type="scientific">Stomoxys calcitrans</name>
    <name type="common">Stable fly</name>
    <name type="synonym">Conops calcitrans</name>
    <dbReference type="NCBI Taxonomy" id="35570"/>
    <lineage>
        <taxon>Eukaryota</taxon>
        <taxon>Metazoa</taxon>
        <taxon>Ecdysozoa</taxon>
        <taxon>Arthropoda</taxon>
        <taxon>Hexapoda</taxon>
        <taxon>Insecta</taxon>
        <taxon>Pterygota</taxon>
        <taxon>Neoptera</taxon>
        <taxon>Endopterygota</taxon>
        <taxon>Diptera</taxon>
        <taxon>Brachycera</taxon>
        <taxon>Muscomorpha</taxon>
        <taxon>Muscoidea</taxon>
        <taxon>Muscidae</taxon>
        <taxon>Stomoxys</taxon>
    </lineage>
</organism>
<dbReference type="STRING" id="35570.A0A1I8QBJ7"/>
<dbReference type="PROSITE" id="PS00028">
    <property type="entry name" value="ZINC_FINGER_C2H2_1"/>
    <property type="match status" value="7"/>
</dbReference>
<feature type="compositionally biased region" description="Acidic residues" evidence="11">
    <location>
        <begin position="172"/>
        <end position="189"/>
    </location>
</feature>